<protein>
    <submittedName>
        <fullName evidence="1">F-box domain-containing protein</fullName>
    </submittedName>
</protein>
<name>A0A8H7D6P6_9AGAR</name>
<dbReference type="Proteomes" id="UP000623467">
    <property type="component" value="Unassembled WGS sequence"/>
</dbReference>
<gene>
    <name evidence="1" type="ORF">MSAN_01113200</name>
</gene>
<keyword evidence="2" id="KW-1185">Reference proteome</keyword>
<proteinExistence type="predicted"/>
<reference evidence="1" key="1">
    <citation type="submission" date="2020-05" db="EMBL/GenBank/DDBJ databases">
        <title>Mycena genomes resolve the evolution of fungal bioluminescence.</title>
        <authorList>
            <person name="Tsai I.J."/>
        </authorList>
    </citation>
    <scope>NUCLEOTIDE SEQUENCE</scope>
    <source>
        <strain evidence="1">160909Yilan</strain>
    </source>
</reference>
<evidence type="ECO:0000313" key="1">
    <source>
        <dbReference type="EMBL" id="KAF7360838.1"/>
    </source>
</evidence>
<dbReference type="OrthoDB" id="3139399at2759"/>
<dbReference type="AlphaFoldDB" id="A0A8H7D6P6"/>
<sequence length="585" mass="66311">MILKRLPVQIHTGEAHLLVFCAIASAHRIVSTLADIDKSTEIHTLKFQIYGCSECGTFVLSTGDDFELNLSTQTLARVAQLSATNEAPHEAELSIIRPILQKTSARLASLDAEIPRLKAHLAQLEEQRAVISRYHAQNLSILSPLRRMPPEILGEIFSWTIRPDVCSTDKSPWVLTHVCGDWRTVALSKSSLWSLIYIDFSVKEKYPLEMVNTQVERARSLKIHFFGSQNCDSASQIAVFDLLASHSGRWEDLSIQLTSHLVPHMKATHYDLTALRRVWVQWDDSTSRSQPPELDSIDFFQSAISLVEIAVISHVRFVPTRFPVVHQLTRYDLAAPWQTHCGLLKSLPNLQDVHIRRFFDDGEDWPAPEDPIDMLHLRRLYVTDPTTLNYLRAPGLEELVTQSVAIHTAETRGSLERFLVRSCCSPRRLCIQGLLDVHMAAILQKYPSITEITVTDEFEEDESTQRDIFSTFLALFTISDSTPSAMALPHITKVGFACENARAVLCPLFLNMVESRRSIEGCALSNAELLLLDCEAPPDSQSMARIETLRKAGLEVSFWFGRRAQKSADRWFHTAQWTRIRERFL</sequence>
<dbReference type="EMBL" id="JACAZH010000008">
    <property type="protein sequence ID" value="KAF7360838.1"/>
    <property type="molecule type" value="Genomic_DNA"/>
</dbReference>
<accession>A0A8H7D6P6</accession>
<organism evidence="1 2">
    <name type="scientific">Mycena sanguinolenta</name>
    <dbReference type="NCBI Taxonomy" id="230812"/>
    <lineage>
        <taxon>Eukaryota</taxon>
        <taxon>Fungi</taxon>
        <taxon>Dikarya</taxon>
        <taxon>Basidiomycota</taxon>
        <taxon>Agaricomycotina</taxon>
        <taxon>Agaricomycetes</taxon>
        <taxon>Agaricomycetidae</taxon>
        <taxon>Agaricales</taxon>
        <taxon>Marasmiineae</taxon>
        <taxon>Mycenaceae</taxon>
        <taxon>Mycena</taxon>
    </lineage>
</organism>
<comment type="caution">
    <text evidence="1">The sequence shown here is derived from an EMBL/GenBank/DDBJ whole genome shotgun (WGS) entry which is preliminary data.</text>
</comment>
<evidence type="ECO:0000313" key="2">
    <source>
        <dbReference type="Proteomes" id="UP000623467"/>
    </source>
</evidence>